<evidence type="ECO:0000256" key="8">
    <source>
        <dbReference type="ARBA" id="ARBA00049243"/>
    </source>
</evidence>
<dbReference type="InterPro" id="IPR011032">
    <property type="entry name" value="GroES-like_sf"/>
</dbReference>
<evidence type="ECO:0000313" key="11">
    <source>
        <dbReference type="EMBL" id="MCP2330815.1"/>
    </source>
</evidence>
<dbReference type="Pfam" id="PF08240">
    <property type="entry name" value="ADH_N"/>
    <property type="match status" value="1"/>
</dbReference>
<gene>
    <name evidence="11" type="ORF">G443_001085</name>
</gene>
<dbReference type="RefSeq" id="WP_026420223.1">
    <property type="nucleotide sequence ID" value="NZ_AUBJ02000001.1"/>
</dbReference>
<organism evidence="11 12">
    <name type="scientific">Actinoalloteichus caeruleus DSM 43889</name>
    <dbReference type="NCBI Taxonomy" id="1120930"/>
    <lineage>
        <taxon>Bacteria</taxon>
        <taxon>Bacillati</taxon>
        <taxon>Actinomycetota</taxon>
        <taxon>Actinomycetes</taxon>
        <taxon>Pseudonocardiales</taxon>
        <taxon>Pseudonocardiaceae</taxon>
        <taxon>Actinoalloteichus</taxon>
        <taxon>Actinoalloteichus cyanogriseus</taxon>
    </lineage>
</organism>
<dbReference type="SUPFAM" id="SSF51735">
    <property type="entry name" value="NAD(P)-binding Rossmann-fold domains"/>
    <property type="match status" value="1"/>
</dbReference>
<proteinExistence type="inferred from homology"/>
<evidence type="ECO:0000259" key="10">
    <source>
        <dbReference type="SMART" id="SM00829"/>
    </source>
</evidence>
<comment type="cofactor">
    <cofactor evidence="1 9">
        <name>Zn(2+)</name>
        <dbReference type="ChEBI" id="CHEBI:29105"/>
    </cofactor>
</comment>
<keyword evidence="12" id="KW-1185">Reference proteome</keyword>
<dbReference type="PANTHER" id="PTHR42940:SF8">
    <property type="entry name" value="VACUOLAR PROTEIN SORTING-ASSOCIATED PROTEIN 11"/>
    <property type="match status" value="1"/>
</dbReference>
<comment type="similarity">
    <text evidence="2 9">Belongs to the zinc-containing alcohol dehydrogenase family.</text>
</comment>
<comment type="catalytic activity">
    <reaction evidence="8">
        <text>a primary alcohol + NAD(+) = an aldehyde + NADH + H(+)</text>
        <dbReference type="Rhea" id="RHEA:10736"/>
        <dbReference type="ChEBI" id="CHEBI:15378"/>
        <dbReference type="ChEBI" id="CHEBI:15734"/>
        <dbReference type="ChEBI" id="CHEBI:17478"/>
        <dbReference type="ChEBI" id="CHEBI:57540"/>
        <dbReference type="ChEBI" id="CHEBI:57945"/>
        <dbReference type="EC" id="1.1.1.1"/>
    </reaction>
</comment>
<evidence type="ECO:0000256" key="1">
    <source>
        <dbReference type="ARBA" id="ARBA00001947"/>
    </source>
</evidence>
<comment type="caution">
    <text evidence="11">The sequence shown here is derived from an EMBL/GenBank/DDBJ whole genome shotgun (WGS) entry which is preliminary data.</text>
</comment>
<dbReference type="PANTHER" id="PTHR42940">
    <property type="entry name" value="ALCOHOL DEHYDROGENASE 1-RELATED"/>
    <property type="match status" value="1"/>
</dbReference>
<dbReference type="InterPro" id="IPR036291">
    <property type="entry name" value="NAD(P)-bd_dom_sf"/>
</dbReference>
<accession>A0ABT1JE90</accession>
<evidence type="ECO:0000256" key="2">
    <source>
        <dbReference type="ARBA" id="ARBA00008072"/>
    </source>
</evidence>
<dbReference type="PROSITE" id="PS00059">
    <property type="entry name" value="ADH_ZINC"/>
    <property type="match status" value="1"/>
</dbReference>
<keyword evidence="5 9" id="KW-0862">Zinc</keyword>
<dbReference type="EMBL" id="AUBJ02000001">
    <property type="protein sequence ID" value="MCP2330815.1"/>
    <property type="molecule type" value="Genomic_DNA"/>
</dbReference>
<dbReference type="Pfam" id="PF00107">
    <property type="entry name" value="ADH_zinc_N"/>
    <property type="match status" value="1"/>
</dbReference>
<dbReference type="Proteomes" id="UP000791080">
    <property type="component" value="Unassembled WGS sequence"/>
</dbReference>
<evidence type="ECO:0000256" key="6">
    <source>
        <dbReference type="ARBA" id="ARBA00023002"/>
    </source>
</evidence>
<dbReference type="InterPro" id="IPR013154">
    <property type="entry name" value="ADH-like_N"/>
</dbReference>
<keyword evidence="6" id="KW-0560">Oxidoreductase</keyword>
<dbReference type="InterPro" id="IPR002328">
    <property type="entry name" value="ADH_Zn_CS"/>
</dbReference>
<dbReference type="SUPFAM" id="SSF50129">
    <property type="entry name" value="GroES-like"/>
    <property type="match status" value="1"/>
</dbReference>
<evidence type="ECO:0000256" key="7">
    <source>
        <dbReference type="ARBA" id="ARBA00049164"/>
    </source>
</evidence>
<evidence type="ECO:0000313" key="12">
    <source>
        <dbReference type="Proteomes" id="UP000791080"/>
    </source>
</evidence>
<dbReference type="Gene3D" id="3.40.50.720">
    <property type="entry name" value="NAD(P)-binding Rossmann-like Domain"/>
    <property type="match status" value="1"/>
</dbReference>
<dbReference type="InterPro" id="IPR020843">
    <property type="entry name" value="ER"/>
</dbReference>
<comment type="catalytic activity">
    <reaction evidence="7">
        <text>a secondary alcohol + NAD(+) = a ketone + NADH + H(+)</text>
        <dbReference type="Rhea" id="RHEA:10740"/>
        <dbReference type="ChEBI" id="CHEBI:15378"/>
        <dbReference type="ChEBI" id="CHEBI:17087"/>
        <dbReference type="ChEBI" id="CHEBI:35681"/>
        <dbReference type="ChEBI" id="CHEBI:57540"/>
        <dbReference type="ChEBI" id="CHEBI:57945"/>
        <dbReference type="EC" id="1.1.1.1"/>
    </reaction>
</comment>
<evidence type="ECO:0000256" key="4">
    <source>
        <dbReference type="ARBA" id="ARBA00022723"/>
    </source>
</evidence>
<evidence type="ECO:0000256" key="5">
    <source>
        <dbReference type="ARBA" id="ARBA00022833"/>
    </source>
</evidence>
<protein>
    <recommendedName>
        <fullName evidence="3">alcohol dehydrogenase</fullName>
        <ecNumber evidence="3">1.1.1.1</ecNumber>
    </recommendedName>
</protein>
<dbReference type="Gene3D" id="3.90.180.10">
    <property type="entry name" value="Medium-chain alcohol dehydrogenases, catalytic domain"/>
    <property type="match status" value="1"/>
</dbReference>
<name>A0ABT1JE90_ACTCY</name>
<dbReference type="EC" id="1.1.1.1" evidence="3"/>
<sequence>MKATVISSVGEPWRLAEIPTPSAGPGEVLVRVRASGICLNDVLASRGIIPFPSTAPAVPGHEAAGEVVEVGAGVTSRRPGDRVGVPWIQGTCGRCAHCSRDPRLSGHAAFACVAPAMTGFTAPGGQAEYVVAPASGTVLLPDDLDFELAAPVLCAGYTALSALHVGGPRQHERVAVVGIGGMGHLAVQFAASAGFETIAVTRSADKRGPARDLGAALAVADADELAGAGGADVILITAPSYGLASECLRGLRPGGRLVLAGIDGRTPFSIEPDLGRPFFAQRQQVLGATHEGTELLTEALRIVADGQVEPRCEVFPPSRISEAVEAVERGSVRFRAVVTY</sequence>
<evidence type="ECO:0000256" key="9">
    <source>
        <dbReference type="RuleBase" id="RU361277"/>
    </source>
</evidence>
<dbReference type="InterPro" id="IPR013149">
    <property type="entry name" value="ADH-like_C"/>
</dbReference>
<dbReference type="SMART" id="SM00829">
    <property type="entry name" value="PKS_ER"/>
    <property type="match status" value="1"/>
</dbReference>
<evidence type="ECO:0000256" key="3">
    <source>
        <dbReference type="ARBA" id="ARBA00013190"/>
    </source>
</evidence>
<reference evidence="11 12" key="1">
    <citation type="submission" date="2022-06" db="EMBL/GenBank/DDBJ databases">
        <title>Genomic Encyclopedia of Type Strains, Phase I: the one thousand microbial genomes (KMG-I) project.</title>
        <authorList>
            <person name="Kyrpides N."/>
        </authorList>
    </citation>
    <scope>NUCLEOTIDE SEQUENCE [LARGE SCALE GENOMIC DNA]</scope>
    <source>
        <strain evidence="11 12">DSM 43889</strain>
    </source>
</reference>
<keyword evidence="4 9" id="KW-0479">Metal-binding</keyword>
<feature type="domain" description="Enoyl reductase (ER)" evidence="10">
    <location>
        <begin position="10"/>
        <end position="338"/>
    </location>
</feature>